<proteinExistence type="predicted"/>
<evidence type="ECO:0000256" key="1">
    <source>
        <dbReference type="SAM" id="MobiDB-lite"/>
    </source>
</evidence>
<organism evidence="2">
    <name type="scientific">uncultured Sphingosinicella sp</name>
    <dbReference type="NCBI Taxonomy" id="478748"/>
    <lineage>
        <taxon>Bacteria</taxon>
        <taxon>Pseudomonadati</taxon>
        <taxon>Pseudomonadota</taxon>
        <taxon>Alphaproteobacteria</taxon>
        <taxon>Sphingomonadales</taxon>
        <taxon>Sphingosinicellaceae</taxon>
        <taxon>Sphingosinicella</taxon>
        <taxon>environmental samples</taxon>
    </lineage>
</organism>
<feature type="compositionally biased region" description="Gly residues" evidence="1">
    <location>
        <begin position="134"/>
        <end position="147"/>
    </location>
</feature>
<gene>
    <name evidence="2" type="ORF">AVDCRST_MAG23-2655</name>
</gene>
<evidence type="ECO:0008006" key="3">
    <source>
        <dbReference type="Google" id="ProtNLM"/>
    </source>
</evidence>
<reference evidence="2" key="1">
    <citation type="submission" date="2020-02" db="EMBL/GenBank/DDBJ databases">
        <authorList>
            <person name="Meier V. D."/>
        </authorList>
    </citation>
    <scope>NUCLEOTIDE SEQUENCE</scope>
    <source>
        <strain evidence="2">AVDCRST_MAG23</strain>
    </source>
</reference>
<accession>A0A6J4UDI3</accession>
<name>A0A6J4UDI3_9SPHN</name>
<feature type="region of interest" description="Disordered" evidence="1">
    <location>
        <begin position="132"/>
        <end position="154"/>
    </location>
</feature>
<evidence type="ECO:0000313" key="2">
    <source>
        <dbReference type="EMBL" id="CAA9547248.1"/>
    </source>
</evidence>
<dbReference type="EMBL" id="CADCWD010000090">
    <property type="protein sequence ID" value="CAA9547248.1"/>
    <property type="molecule type" value="Genomic_DNA"/>
</dbReference>
<dbReference type="AlphaFoldDB" id="A0A6J4UDI3"/>
<sequence>MGSGKRRARIVPNKGRKLQVAPTRRKLFTCKAKAEFLEWFAATCNASLSARKVGFDYRTAFRHRREDPEFAAGWDEALKLGYVRLEEIALREAERALKRRPRISGPSAPPGPADAHWMDPTIALQLLREHKRSAGGGSAGQGQGGKPGRAPGAASNAEVMDALVKRLKAFGIRIGKDGNPL</sequence>
<protein>
    <recommendedName>
        <fullName evidence="3">Terminase small subunit</fullName>
    </recommendedName>
</protein>